<keyword evidence="3" id="KW-1185">Reference proteome</keyword>
<dbReference type="GeneID" id="45567257"/>
<evidence type="ECO:0000313" key="3">
    <source>
        <dbReference type="Proteomes" id="UP000031914"/>
    </source>
</evidence>
<evidence type="ECO:0000313" key="2">
    <source>
        <dbReference type="EMBL" id="CQI97423.1"/>
    </source>
</evidence>
<dbReference type="KEGG" id="yro:CH64_1959"/>
<dbReference type="EMBL" id="CTKE01000029">
    <property type="protein sequence ID" value="CQI97423.1"/>
    <property type="molecule type" value="Genomic_DNA"/>
</dbReference>
<gene>
    <name evidence="1" type="ORF">CH64_1959</name>
    <name evidence="2" type="ORF">ERS008555_03887</name>
</gene>
<name>A0A0U1HY00_YERRO</name>
<dbReference type="RefSeq" id="WP_032818557.1">
    <property type="nucleotide sequence ID" value="NZ_CABIHO010000032.1"/>
</dbReference>
<dbReference type="EMBL" id="CP009787">
    <property type="protein sequence ID" value="AJJ10854.1"/>
    <property type="molecule type" value="Genomic_DNA"/>
</dbReference>
<keyword evidence="2" id="KW-0969">Cilium</keyword>
<evidence type="ECO:0000313" key="4">
    <source>
        <dbReference type="Proteomes" id="UP000042054"/>
    </source>
</evidence>
<keyword evidence="2" id="KW-0282">Flagellum</keyword>
<reference evidence="1 3" key="1">
    <citation type="journal article" date="2015" name="Genome Announc.">
        <title>Thirty-Two Complete Genome Assemblies of Nine Yersinia Species, Including Y. pestis, Y. pseudotuberculosis, and Y. enterocolitica.</title>
        <authorList>
            <person name="Johnson S.L."/>
            <person name="Daligault H.E."/>
            <person name="Davenport K.W."/>
            <person name="Jaissle J."/>
            <person name="Frey K.G."/>
            <person name="Ladner J.T."/>
            <person name="Broomall S.M."/>
            <person name="Bishop-Lilly K.A."/>
            <person name="Bruce D.C."/>
            <person name="Coyne S.R."/>
            <person name="Gibbons H.S."/>
            <person name="Lo C.C."/>
            <person name="Munk A.C."/>
            <person name="Rosenzweig C.N."/>
            <person name="Koroleva G.I."/>
            <person name="Palacios G.F."/>
            <person name="Redden C.L."/>
            <person name="Xu Y."/>
            <person name="Minogue T.D."/>
            <person name="Chain P.S."/>
        </authorList>
    </citation>
    <scope>NUCLEOTIDE SEQUENCE [LARGE SCALE GENOMIC DNA]</scope>
    <source>
        <strain evidence="1 3">YRA</strain>
    </source>
</reference>
<protein>
    <submittedName>
        <fullName evidence="2">Putative flagellar protein lafD</fullName>
    </submittedName>
</protein>
<organism evidence="2 4">
    <name type="scientific">Yersinia rohdei</name>
    <dbReference type="NCBI Taxonomy" id="29485"/>
    <lineage>
        <taxon>Bacteria</taxon>
        <taxon>Pseudomonadati</taxon>
        <taxon>Pseudomonadota</taxon>
        <taxon>Gammaproteobacteria</taxon>
        <taxon>Enterobacterales</taxon>
        <taxon>Yersiniaceae</taxon>
        <taxon>Yersinia</taxon>
    </lineage>
</organism>
<dbReference type="OrthoDB" id="9938411at2"/>
<dbReference type="AlphaFoldDB" id="A0A0U1HY00"/>
<reference evidence="2 4" key="2">
    <citation type="submission" date="2015-03" db="EMBL/GenBank/DDBJ databases">
        <authorList>
            <person name="Murphy D."/>
        </authorList>
    </citation>
    <scope>NUCLEOTIDE SEQUENCE [LARGE SCALE GENOMIC DNA]</scope>
    <source>
        <strain evidence="2 4">68/02</strain>
    </source>
</reference>
<accession>A0A0U1HY00</accession>
<sequence length="110" mass="12594">MSGLALIEQLNSDLSDVAEQRNWDRMPMINSHIDKLVAFLRQQYSVPPAVEQAMQQLQSRYQLVYQEALLHQMQLKESIAQLRQDQPGVAAYAAMAISAYQDMAQEEGRR</sequence>
<dbReference type="Proteomes" id="UP000031914">
    <property type="component" value="Chromosome"/>
</dbReference>
<proteinExistence type="predicted"/>
<evidence type="ECO:0000313" key="1">
    <source>
        <dbReference type="EMBL" id="AJJ10854.1"/>
    </source>
</evidence>
<keyword evidence="2" id="KW-0966">Cell projection</keyword>
<dbReference type="STRING" id="29485.CH64_1959"/>
<dbReference type="Proteomes" id="UP000042054">
    <property type="component" value="Unassembled WGS sequence"/>
</dbReference>